<comment type="subcellular location">
    <subcellularLocation>
        <location evidence="1">Membrane</location>
        <topology evidence="1">Multi-pass membrane protein</topology>
    </subcellularLocation>
</comment>
<evidence type="ECO:0000256" key="6">
    <source>
        <dbReference type="RuleBase" id="RU004914"/>
    </source>
</evidence>
<dbReference type="InterPro" id="IPR045069">
    <property type="entry name" value="MATE_euk"/>
</dbReference>
<keyword evidence="4 6" id="KW-1133">Transmembrane helix</keyword>
<feature type="transmembrane region" description="Helical" evidence="6">
    <location>
        <begin position="212"/>
        <end position="231"/>
    </location>
</feature>
<feature type="transmembrane region" description="Helical" evidence="6">
    <location>
        <begin position="332"/>
        <end position="355"/>
    </location>
</feature>
<evidence type="ECO:0000256" key="3">
    <source>
        <dbReference type="ARBA" id="ARBA00022692"/>
    </source>
</evidence>
<feature type="transmembrane region" description="Helical" evidence="6">
    <location>
        <begin position="435"/>
        <end position="456"/>
    </location>
</feature>
<keyword evidence="5 6" id="KW-0472">Membrane</keyword>
<gene>
    <name evidence="9" type="primary">25496619</name>
    <name evidence="7" type="ordered locus">MTR_6g066380</name>
    <name evidence="8" type="ORF">MtrunA17_Chr6g0477961</name>
</gene>
<dbReference type="Gramene" id="rna36853">
    <property type="protein sequence ID" value="RHN52207.1"/>
    <property type="gene ID" value="gene36853"/>
</dbReference>
<dbReference type="GO" id="GO:0042910">
    <property type="term" value="F:xenobiotic transmembrane transporter activity"/>
    <property type="evidence" value="ECO:0007669"/>
    <property type="project" value="InterPro"/>
</dbReference>
<dbReference type="CDD" id="cd13132">
    <property type="entry name" value="MATE_eukaryotic"/>
    <property type="match status" value="1"/>
</dbReference>
<feature type="transmembrane region" description="Helical" evidence="6">
    <location>
        <begin position="291"/>
        <end position="311"/>
    </location>
</feature>
<evidence type="ECO:0000313" key="7">
    <source>
        <dbReference type="EMBL" id="KEH26665.1"/>
    </source>
</evidence>
<dbReference type="EMBL" id="PSQE01000006">
    <property type="protein sequence ID" value="RHN52207.1"/>
    <property type="molecule type" value="Genomic_DNA"/>
</dbReference>
<dbReference type="NCBIfam" id="TIGR00797">
    <property type="entry name" value="matE"/>
    <property type="match status" value="1"/>
</dbReference>
<keyword evidence="3 6" id="KW-0812">Transmembrane</keyword>
<dbReference type="EnsemblPlants" id="KEH26665">
    <property type="protein sequence ID" value="KEH26665"/>
    <property type="gene ID" value="MTR_6g066380"/>
</dbReference>
<feature type="transmembrane region" description="Helical" evidence="6">
    <location>
        <begin position="252"/>
        <end position="271"/>
    </location>
</feature>
<dbReference type="GO" id="GO:0015297">
    <property type="term" value="F:antiporter activity"/>
    <property type="evidence" value="ECO:0007669"/>
    <property type="project" value="InterPro"/>
</dbReference>
<dbReference type="Pfam" id="PF01554">
    <property type="entry name" value="MatE"/>
    <property type="match status" value="2"/>
</dbReference>
<reference evidence="8" key="4">
    <citation type="journal article" date="2018" name="Nat. Plants">
        <title>Whole-genome landscape of Medicago truncatula symbiotic genes.</title>
        <authorList>
            <person name="Pecrix Y."/>
            <person name="Gamas P."/>
            <person name="Carrere S."/>
        </authorList>
    </citation>
    <scope>NUCLEOTIDE SEQUENCE</scope>
    <source>
        <tissue evidence="8">Leaves</tissue>
    </source>
</reference>
<evidence type="ECO:0000256" key="2">
    <source>
        <dbReference type="ARBA" id="ARBA00010199"/>
    </source>
</evidence>
<dbReference type="InterPro" id="IPR002528">
    <property type="entry name" value="MATE_fam"/>
</dbReference>
<dbReference type="KEGG" id="mtr:25496619"/>
<dbReference type="OrthoDB" id="2126698at2759"/>
<dbReference type="EMBL" id="CM001222">
    <property type="protein sequence ID" value="KEH26665.1"/>
    <property type="molecule type" value="Genomic_DNA"/>
</dbReference>
<proteinExistence type="inferred from homology"/>
<dbReference type="AlphaFoldDB" id="A0A072ULE3"/>
<feature type="transmembrane region" description="Helical" evidence="6">
    <location>
        <begin position="151"/>
        <end position="168"/>
    </location>
</feature>
<feature type="transmembrane region" description="Helical" evidence="6">
    <location>
        <begin position="177"/>
        <end position="200"/>
    </location>
</feature>
<feature type="transmembrane region" description="Helical" evidence="6">
    <location>
        <begin position="375"/>
        <end position="393"/>
    </location>
</feature>
<reference evidence="9" key="3">
    <citation type="submission" date="2015-04" db="UniProtKB">
        <authorList>
            <consortium name="EnsemblPlants"/>
        </authorList>
    </citation>
    <scope>IDENTIFICATION</scope>
    <source>
        <strain evidence="9">cv. Jemalong A17</strain>
    </source>
</reference>
<accession>A0A072ULE3</accession>
<reference evidence="7 10" key="2">
    <citation type="journal article" date="2014" name="BMC Genomics">
        <title>An improved genome release (version Mt4.0) for the model legume Medicago truncatula.</title>
        <authorList>
            <person name="Tang H."/>
            <person name="Krishnakumar V."/>
            <person name="Bidwell S."/>
            <person name="Rosen B."/>
            <person name="Chan A."/>
            <person name="Zhou S."/>
            <person name="Gentzbittel L."/>
            <person name="Childs K.L."/>
            <person name="Yandell M."/>
            <person name="Gundlach H."/>
            <person name="Mayer K.F."/>
            <person name="Schwartz D.C."/>
            <person name="Town C.D."/>
        </authorList>
    </citation>
    <scope>GENOME REANNOTATION</scope>
    <source>
        <strain evidence="7">A17</strain>
        <strain evidence="9 10">cv. Jemalong A17</strain>
    </source>
</reference>
<dbReference type="PANTHER" id="PTHR11206">
    <property type="entry name" value="MULTIDRUG RESISTANCE PROTEIN"/>
    <property type="match status" value="1"/>
</dbReference>
<feature type="transmembrane region" description="Helical" evidence="6">
    <location>
        <begin position="113"/>
        <end position="131"/>
    </location>
</feature>
<evidence type="ECO:0000313" key="8">
    <source>
        <dbReference type="EMBL" id="RHN52207.1"/>
    </source>
</evidence>
<feature type="transmembrane region" description="Helical" evidence="6">
    <location>
        <begin position="33"/>
        <end position="58"/>
    </location>
</feature>
<evidence type="ECO:0000313" key="10">
    <source>
        <dbReference type="Proteomes" id="UP000002051"/>
    </source>
</evidence>
<evidence type="ECO:0000256" key="1">
    <source>
        <dbReference type="ARBA" id="ARBA00004141"/>
    </source>
</evidence>
<feature type="transmembrane region" description="Helical" evidence="6">
    <location>
        <begin position="405"/>
        <end position="429"/>
    </location>
</feature>
<evidence type="ECO:0000256" key="4">
    <source>
        <dbReference type="ARBA" id="ARBA00022989"/>
    </source>
</evidence>
<dbReference type="GO" id="GO:1990961">
    <property type="term" value="P:xenobiotic detoxification by transmembrane export across the plasma membrane"/>
    <property type="evidence" value="ECO:0007669"/>
    <property type="project" value="InterPro"/>
</dbReference>
<evidence type="ECO:0000256" key="5">
    <source>
        <dbReference type="ARBA" id="ARBA00023136"/>
    </source>
</evidence>
<comment type="similarity">
    <text evidence="2 6">Belongs to the multi antimicrobial extrusion (MATE) (TC 2.A.66.1) family.</text>
</comment>
<name>A0A072ULE3_MEDTR</name>
<organism evidence="7 10">
    <name type="scientific">Medicago truncatula</name>
    <name type="common">Barrel medic</name>
    <name type="synonym">Medicago tribuloides</name>
    <dbReference type="NCBI Taxonomy" id="3880"/>
    <lineage>
        <taxon>Eukaryota</taxon>
        <taxon>Viridiplantae</taxon>
        <taxon>Streptophyta</taxon>
        <taxon>Embryophyta</taxon>
        <taxon>Tracheophyta</taxon>
        <taxon>Spermatophyta</taxon>
        <taxon>Magnoliopsida</taxon>
        <taxon>eudicotyledons</taxon>
        <taxon>Gunneridae</taxon>
        <taxon>Pentapetalae</taxon>
        <taxon>rosids</taxon>
        <taxon>fabids</taxon>
        <taxon>Fabales</taxon>
        <taxon>Fabaceae</taxon>
        <taxon>Papilionoideae</taxon>
        <taxon>50 kb inversion clade</taxon>
        <taxon>NPAAA clade</taxon>
        <taxon>Hologalegina</taxon>
        <taxon>IRL clade</taxon>
        <taxon>Trifolieae</taxon>
        <taxon>Medicago</taxon>
    </lineage>
</organism>
<evidence type="ECO:0000313" key="9">
    <source>
        <dbReference type="EnsemblPlants" id="KEH26665"/>
    </source>
</evidence>
<dbReference type="GO" id="GO:0022857">
    <property type="term" value="F:transmembrane transporter activity"/>
    <property type="evidence" value="ECO:0000318"/>
    <property type="project" value="GO_Central"/>
</dbReference>
<keyword evidence="10" id="KW-1185">Reference proteome</keyword>
<dbReference type="GO" id="GO:0016020">
    <property type="term" value="C:membrane"/>
    <property type="evidence" value="ECO:0000318"/>
    <property type="project" value="GO_Central"/>
</dbReference>
<dbReference type="Proteomes" id="UP000265566">
    <property type="component" value="Chromosome 6"/>
</dbReference>
<reference evidence="7 10" key="1">
    <citation type="journal article" date="2011" name="Nature">
        <title>The Medicago genome provides insight into the evolution of rhizobial symbioses.</title>
        <authorList>
            <person name="Young N.D."/>
            <person name="Debelle F."/>
            <person name="Oldroyd G.E."/>
            <person name="Geurts R."/>
            <person name="Cannon S.B."/>
            <person name="Udvardi M.K."/>
            <person name="Benedito V.A."/>
            <person name="Mayer K.F."/>
            <person name="Gouzy J."/>
            <person name="Schoof H."/>
            <person name="Van de Peer Y."/>
            <person name="Proost S."/>
            <person name="Cook D.R."/>
            <person name="Meyers B.C."/>
            <person name="Spannagl M."/>
            <person name="Cheung F."/>
            <person name="De Mita S."/>
            <person name="Krishnakumar V."/>
            <person name="Gundlach H."/>
            <person name="Zhou S."/>
            <person name="Mudge J."/>
            <person name="Bharti A.K."/>
            <person name="Murray J.D."/>
            <person name="Naoumkina M.A."/>
            <person name="Rosen B."/>
            <person name="Silverstein K.A."/>
            <person name="Tang H."/>
            <person name="Rombauts S."/>
            <person name="Zhao P.X."/>
            <person name="Zhou P."/>
            <person name="Barbe V."/>
            <person name="Bardou P."/>
            <person name="Bechner M."/>
            <person name="Bellec A."/>
            <person name="Berger A."/>
            <person name="Berges H."/>
            <person name="Bidwell S."/>
            <person name="Bisseling T."/>
            <person name="Choisne N."/>
            <person name="Couloux A."/>
            <person name="Denny R."/>
            <person name="Deshpande S."/>
            <person name="Dai X."/>
            <person name="Doyle J.J."/>
            <person name="Dudez A.M."/>
            <person name="Farmer A.D."/>
            <person name="Fouteau S."/>
            <person name="Franken C."/>
            <person name="Gibelin C."/>
            <person name="Gish J."/>
            <person name="Goldstein S."/>
            <person name="Gonzalez A.J."/>
            <person name="Green P.J."/>
            <person name="Hallab A."/>
            <person name="Hartog M."/>
            <person name="Hua A."/>
            <person name="Humphray S.J."/>
            <person name="Jeong D.H."/>
            <person name="Jing Y."/>
            <person name="Jocker A."/>
            <person name="Kenton S.M."/>
            <person name="Kim D.J."/>
            <person name="Klee K."/>
            <person name="Lai H."/>
            <person name="Lang C."/>
            <person name="Lin S."/>
            <person name="Macmil S.L."/>
            <person name="Magdelenat G."/>
            <person name="Matthews L."/>
            <person name="McCorrison J."/>
            <person name="Monaghan E.L."/>
            <person name="Mun J.H."/>
            <person name="Najar F.Z."/>
            <person name="Nicholson C."/>
            <person name="Noirot C."/>
            <person name="O'Bleness M."/>
            <person name="Paule C.R."/>
            <person name="Poulain J."/>
            <person name="Prion F."/>
            <person name="Qin B."/>
            <person name="Qu C."/>
            <person name="Retzel E.F."/>
            <person name="Riddle C."/>
            <person name="Sallet E."/>
            <person name="Samain S."/>
            <person name="Samson N."/>
            <person name="Sanders I."/>
            <person name="Saurat O."/>
            <person name="Scarpelli C."/>
            <person name="Schiex T."/>
            <person name="Segurens B."/>
            <person name="Severin A.J."/>
            <person name="Sherrier D.J."/>
            <person name="Shi R."/>
            <person name="Sims S."/>
            <person name="Singer S.R."/>
            <person name="Sinharoy S."/>
            <person name="Sterck L."/>
            <person name="Viollet A."/>
            <person name="Wang B.B."/>
            <person name="Wang K."/>
            <person name="Wang M."/>
            <person name="Wang X."/>
            <person name="Warfsmann J."/>
            <person name="Weissenbach J."/>
            <person name="White D.D."/>
            <person name="White J.D."/>
            <person name="Wiley G.B."/>
            <person name="Wincker P."/>
            <person name="Xing Y."/>
            <person name="Yang L."/>
            <person name="Yao Z."/>
            <person name="Ying F."/>
            <person name="Zhai J."/>
            <person name="Zhou L."/>
            <person name="Zuber A."/>
            <person name="Denarie J."/>
            <person name="Dixon R.A."/>
            <person name="May G.D."/>
            <person name="Schwartz D.C."/>
            <person name="Rogers J."/>
            <person name="Quetier F."/>
            <person name="Town C.D."/>
            <person name="Roe B.A."/>
        </authorList>
    </citation>
    <scope>NUCLEOTIDE SEQUENCE [LARGE SCALE GENOMIC DNA]</scope>
    <source>
        <strain evidence="7">A17</strain>
        <strain evidence="9 10">cv. Jemalong A17</strain>
    </source>
</reference>
<dbReference type="HOGENOM" id="CLU_012893_1_4_1"/>
<dbReference type="Proteomes" id="UP000002051">
    <property type="component" value="Chromosome 6"/>
</dbReference>
<feature type="transmembrane region" description="Helical" evidence="6">
    <location>
        <begin position="70"/>
        <end position="93"/>
    </location>
</feature>
<sequence>MSLHSPLIVEETKQKNKKEEERRELVEEVKKQLWLSGPLISVAFLNFGINLISVMFVGHLGELPLSGASMATSFAAVTGFTLLQGMASALDTLCGQSYGAKQYRMLGVHMQRAMFILMIVAIPLAVIWANTKSILILLGQDPEISIEAGNYARLMVPSLFAYGLLQCLNRFLQAQNIVFPMMLSSVVTTLFHLPVCWFMVYKSGLGSGGAAIANSISYWLNVTILILYVKFSPLCKKTWNGFSKEALALTNIPIFMKLAIPSAIMVCLELWSFELMVLLSGLLPNPKLETSVLSICMNTAGAIWMIPLGLSGATSIRVSNELGAGHPRAVRLAVNVVVVIAIIEGILVGAVIILIRNILGYAYSNEEEVVKYVATMLPIIAVSNFLDGLQCVLSGTVRGVGRQNIGAYVNLGSYYLVGTPAAVVLAFVLHIGGKGLYLGFICALIVQVFSLTIITVRTDWEKEAKKATDRVYDSITTESLVS</sequence>
<protein>
    <recommendedName>
        <fullName evidence="6">Protein DETOXIFICATION</fullName>
    </recommendedName>
    <alternativeName>
        <fullName evidence="6">Multidrug and toxic compound extrusion protein</fullName>
    </alternativeName>
</protein>